<keyword evidence="2" id="KW-1185">Reference proteome</keyword>
<proteinExistence type="predicted"/>
<evidence type="ECO:0000313" key="1">
    <source>
        <dbReference type="EMBL" id="MPC49817.1"/>
    </source>
</evidence>
<dbReference type="Proteomes" id="UP000324222">
    <property type="component" value="Unassembled WGS sequence"/>
</dbReference>
<sequence>MALTHEYGDNVPGFGHMFLTGLFLKVTTIVRRSHWIPFPVDGAKFLVELSIKESYLQTFRILHQSREWQKKHGEMVRNVPLALTE</sequence>
<name>A0A5B7FWL8_PORTR</name>
<comment type="caution">
    <text evidence="1">The sequence shown here is derived from an EMBL/GenBank/DDBJ whole genome shotgun (WGS) entry which is preliminary data.</text>
</comment>
<organism evidence="1 2">
    <name type="scientific">Portunus trituberculatus</name>
    <name type="common">Swimming crab</name>
    <name type="synonym">Neptunus trituberculatus</name>
    <dbReference type="NCBI Taxonomy" id="210409"/>
    <lineage>
        <taxon>Eukaryota</taxon>
        <taxon>Metazoa</taxon>
        <taxon>Ecdysozoa</taxon>
        <taxon>Arthropoda</taxon>
        <taxon>Crustacea</taxon>
        <taxon>Multicrustacea</taxon>
        <taxon>Malacostraca</taxon>
        <taxon>Eumalacostraca</taxon>
        <taxon>Eucarida</taxon>
        <taxon>Decapoda</taxon>
        <taxon>Pleocyemata</taxon>
        <taxon>Brachyura</taxon>
        <taxon>Eubrachyura</taxon>
        <taxon>Portunoidea</taxon>
        <taxon>Portunidae</taxon>
        <taxon>Portuninae</taxon>
        <taxon>Portunus</taxon>
    </lineage>
</organism>
<dbReference type="AlphaFoldDB" id="A0A5B7FWL8"/>
<dbReference type="EMBL" id="VSRR010009111">
    <property type="protein sequence ID" value="MPC49817.1"/>
    <property type="molecule type" value="Genomic_DNA"/>
</dbReference>
<protein>
    <submittedName>
        <fullName evidence="1">Uncharacterized protein</fullName>
    </submittedName>
</protein>
<gene>
    <name evidence="1" type="ORF">E2C01_043631</name>
</gene>
<reference evidence="1 2" key="1">
    <citation type="submission" date="2019-05" db="EMBL/GenBank/DDBJ databases">
        <title>Another draft genome of Portunus trituberculatus and its Hox gene families provides insights of decapod evolution.</title>
        <authorList>
            <person name="Jeong J.-H."/>
            <person name="Song I."/>
            <person name="Kim S."/>
            <person name="Choi T."/>
            <person name="Kim D."/>
            <person name="Ryu S."/>
            <person name="Kim W."/>
        </authorList>
    </citation>
    <scope>NUCLEOTIDE SEQUENCE [LARGE SCALE GENOMIC DNA]</scope>
    <source>
        <tissue evidence="1">Muscle</tissue>
    </source>
</reference>
<evidence type="ECO:0000313" key="2">
    <source>
        <dbReference type="Proteomes" id="UP000324222"/>
    </source>
</evidence>
<accession>A0A5B7FWL8</accession>